<gene>
    <name evidence="1" type="ORF">ET445_12440</name>
</gene>
<dbReference type="Proteomes" id="UP000291259">
    <property type="component" value="Chromosome"/>
</dbReference>
<proteinExistence type="predicted"/>
<protein>
    <recommendedName>
        <fullName evidence="3">Recombinase A</fullName>
    </recommendedName>
</protein>
<organism evidence="1 2">
    <name type="scientific">Agromyces protaetiae</name>
    <dbReference type="NCBI Taxonomy" id="2509455"/>
    <lineage>
        <taxon>Bacteria</taxon>
        <taxon>Bacillati</taxon>
        <taxon>Actinomycetota</taxon>
        <taxon>Actinomycetes</taxon>
        <taxon>Micrococcales</taxon>
        <taxon>Microbacteriaceae</taxon>
        <taxon>Agromyces</taxon>
    </lineage>
</organism>
<keyword evidence="2" id="KW-1185">Reference proteome</keyword>
<dbReference type="InterPro" id="IPR027417">
    <property type="entry name" value="P-loop_NTPase"/>
</dbReference>
<dbReference type="EMBL" id="CP035491">
    <property type="protein sequence ID" value="QAY74028.1"/>
    <property type="molecule type" value="Genomic_DNA"/>
</dbReference>
<sequence length="211" mass="21740">MQARRLDTREIPTHRALAAVLPGGVLREGTVVQATGSTSLVMALLAGPSAAGRWVAVVGMPAFGAEAARRFGIDLSRLVLVPEPGGQWLTVAATLADTVPVVVVRPEGRVSPGEVSRLAARIRQRGALLIATGAWPGADTVLEVTGSRWTGLEAGHGALVEREVVVRTAGRGGFGPGGAARLRLPDAPGGVAEAVETPLAPVHRLDERRAG</sequence>
<evidence type="ECO:0000313" key="2">
    <source>
        <dbReference type="Proteomes" id="UP000291259"/>
    </source>
</evidence>
<dbReference type="AlphaFoldDB" id="A0A4P6FTZ7"/>
<dbReference type="OrthoDB" id="3873597at2"/>
<evidence type="ECO:0000313" key="1">
    <source>
        <dbReference type="EMBL" id="QAY74028.1"/>
    </source>
</evidence>
<reference evidence="1 2" key="1">
    <citation type="submission" date="2019-01" db="EMBL/GenBank/DDBJ databases">
        <title>Genome sequencing of strain FW100M-8.</title>
        <authorList>
            <person name="Heo J."/>
            <person name="Kim S.-J."/>
            <person name="Kim J.-S."/>
            <person name="Hong S.-B."/>
            <person name="Kwon S.-W."/>
        </authorList>
    </citation>
    <scope>NUCLEOTIDE SEQUENCE [LARGE SCALE GENOMIC DNA]</scope>
    <source>
        <strain evidence="1 2">FW100M-8</strain>
    </source>
</reference>
<name>A0A4P6FTZ7_9MICO</name>
<evidence type="ECO:0008006" key="3">
    <source>
        <dbReference type="Google" id="ProtNLM"/>
    </source>
</evidence>
<dbReference type="Gene3D" id="3.40.50.300">
    <property type="entry name" value="P-loop containing nucleotide triphosphate hydrolases"/>
    <property type="match status" value="1"/>
</dbReference>
<dbReference type="KEGG" id="agf:ET445_12440"/>
<accession>A0A4P6FTZ7</accession>